<sequence length="120" mass="13197">MSQSMEHRTITANQARSEYVAKCNEIIEIELVIVFLDKAIADSLNRAEPVVAISNDITAVYASEAFWQLLDLYREACDRRLDLCAARDYAYAVWKSASPAESGGATVVDAYVSTPLSSNS</sequence>
<organism evidence="1 2">
    <name type="scientific">Kribbella pratensis</name>
    <dbReference type="NCBI Taxonomy" id="2512112"/>
    <lineage>
        <taxon>Bacteria</taxon>
        <taxon>Bacillati</taxon>
        <taxon>Actinomycetota</taxon>
        <taxon>Actinomycetes</taxon>
        <taxon>Propionibacteriales</taxon>
        <taxon>Kribbellaceae</taxon>
        <taxon>Kribbella</taxon>
    </lineage>
</organism>
<evidence type="ECO:0000313" key="2">
    <source>
        <dbReference type="Proteomes" id="UP000295146"/>
    </source>
</evidence>
<evidence type="ECO:0000313" key="1">
    <source>
        <dbReference type="EMBL" id="TDW70595.1"/>
    </source>
</evidence>
<dbReference type="AlphaFoldDB" id="A0A4R8C5Y5"/>
<reference evidence="1 2" key="1">
    <citation type="submission" date="2019-03" db="EMBL/GenBank/DDBJ databases">
        <title>Genomic Encyclopedia of Type Strains, Phase III (KMG-III): the genomes of soil and plant-associated and newly described type strains.</title>
        <authorList>
            <person name="Whitman W."/>
        </authorList>
    </citation>
    <scope>NUCLEOTIDE SEQUENCE [LARGE SCALE GENOMIC DNA]</scope>
    <source>
        <strain evidence="1 2">VKM Ac-2573</strain>
    </source>
</reference>
<dbReference type="RefSeq" id="WP_134105764.1">
    <property type="nucleotide sequence ID" value="NZ_SODP01000002.1"/>
</dbReference>
<name>A0A4R8C5Y5_9ACTN</name>
<gene>
    <name evidence="1" type="ORF">EV653_4648</name>
</gene>
<dbReference type="Proteomes" id="UP000295146">
    <property type="component" value="Unassembled WGS sequence"/>
</dbReference>
<proteinExistence type="predicted"/>
<protein>
    <submittedName>
        <fullName evidence="1">Uncharacterized protein</fullName>
    </submittedName>
</protein>
<dbReference type="OrthoDB" id="3829021at2"/>
<keyword evidence="2" id="KW-1185">Reference proteome</keyword>
<accession>A0A4R8C5Y5</accession>
<comment type="caution">
    <text evidence="1">The sequence shown here is derived from an EMBL/GenBank/DDBJ whole genome shotgun (WGS) entry which is preliminary data.</text>
</comment>
<dbReference type="EMBL" id="SODP01000002">
    <property type="protein sequence ID" value="TDW70595.1"/>
    <property type="molecule type" value="Genomic_DNA"/>
</dbReference>